<feature type="compositionally biased region" description="Low complexity" evidence="1">
    <location>
        <begin position="45"/>
        <end position="56"/>
    </location>
</feature>
<dbReference type="PROSITE" id="PS00018">
    <property type="entry name" value="EF_HAND_1"/>
    <property type="match status" value="2"/>
</dbReference>
<dbReference type="AlphaFoldDB" id="A0A1C3XB47"/>
<dbReference type="Gene3D" id="1.10.238.10">
    <property type="entry name" value="EF-hand"/>
    <property type="match status" value="1"/>
</dbReference>
<dbReference type="CDD" id="cd00051">
    <property type="entry name" value="EFh"/>
    <property type="match status" value="1"/>
</dbReference>
<reference evidence="3 4" key="1">
    <citation type="submission" date="2016-08" db="EMBL/GenBank/DDBJ databases">
        <authorList>
            <person name="Seilhamer J.J."/>
        </authorList>
    </citation>
    <scope>NUCLEOTIDE SEQUENCE [LARGE SCALE GENOMIC DNA]</scope>
    <source>
        <strain evidence="3 4">CCBAU 10071</strain>
    </source>
</reference>
<accession>A0A1C3XB47</accession>
<dbReference type="GO" id="GO:0005509">
    <property type="term" value="F:calcium ion binding"/>
    <property type="evidence" value="ECO:0007669"/>
    <property type="project" value="InterPro"/>
</dbReference>
<dbReference type="SUPFAM" id="SSF47473">
    <property type="entry name" value="EF-hand"/>
    <property type="match status" value="1"/>
</dbReference>
<evidence type="ECO:0000259" key="2">
    <source>
        <dbReference type="PROSITE" id="PS50222"/>
    </source>
</evidence>
<dbReference type="Proteomes" id="UP000183174">
    <property type="component" value="Unassembled WGS sequence"/>
</dbReference>
<name>A0A1C3XB47_9BRAD</name>
<dbReference type="PROSITE" id="PS50222">
    <property type="entry name" value="EF_HAND_2"/>
    <property type="match status" value="2"/>
</dbReference>
<sequence length="250" mass="24885">MLFALGAVSSALDAIQSLTNAKSSSAAHKTGSSQSAPTNPFAIDSGSSSTTGATSSVNAGKYPQISAETMNALFAAQGQSANGTSSTSKGREAALKDLFSQIDVDGDGKITKSEFEDALGAGGTNLAQADDVFSKMDANADGSVNLGEMTKALRGGHGRDHAEGAGDGSDSSSQPSRGSTSTTTTNADGSTTTIVTYADGFKMSTTVPGAAGSSNAKSGGNSPYDWFGQMMQRQAQATAGSAASSMSISV</sequence>
<gene>
    <name evidence="3" type="ORF">GA0061099_101150</name>
</gene>
<evidence type="ECO:0000256" key="1">
    <source>
        <dbReference type="SAM" id="MobiDB-lite"/>
    </source>
</evidence>
<feature type="compositionally biased region" description="Low complexity" evidence="1">
    <location>
        <begin position="168"/>
        <end position="190"/>
    </location>
</feature>
<proteinExistence type="predicted"/>
<evidence type="ECO:0000313" key="4">
    <source>
        <dbReference type="Proteomes" id="UP000183174"/>
    </source>
</evidence>
<evidence type="ECO:0000313" key="3">
    <source>
        <dbReference type="EMBL" id="SCB49385.1"/>
    </source>
</evidence>
<feature type="domain" description="EF-hand" evidence="2">
    <location>
        <begin position="127"/>
        <end position="159"/>
    </location>
</feature>
<dbReference type="InterPro" id="IPR002048">
    <property type="entry name" value="EF_hand_dom"/>
</dbReference>
<dbReference type="InterPro" id="IPR011992">
    <property type="entry name" value="EF-hand-dom_pair"/>
</dbReference>
<dbReference type="EMBL" id="FMAE01000011">
    <property type="protein sequence ID" value="SCB49385.1"/>
    <property type="molecule type" value="Genomic_DNA"/>
</dbReference>
<feature type="region of interest" description="Disordered" evidence="1">
    <location>
        <begin position="24"/>
        <end position="56"/>
    </location>
</feature>
<dbReference type="SMART" id="SM00054">
    <property type="entry name" value="EFh"/>
    <property type="match status" value="2"/>
</dbReference>
<organism evidence="3 4">
    <name type="scientific">Bradyrhizobium yuanmingense</name>
    <dbReference type="NCBI Taxonomy" id="108015"/>
    <lineage>
        <taxon>Bacteria</taxon>
        <taxon>Pseudomonadati</taxon>
        <taxon>Pseudomonadota</taxon>
        <taxon>Alphaproteobacteria</taxon>
        <taxon>Hyphomicrobiales</taxon>
        <taxon>Nitrobacteraceae</taxon>
        <taxon>Bradyrhizobium</taxon>
    </lineage>
</organism>
<feature type="compositionally biased region" description="Polar residues" evidence="1">
    <location>
        <begin position="24"/>
        <end position="38"/>
    </location>
</feature>
<protein>
    <submittedName>
        <fullName evidence="3">EF hand</fullName>
    </submittedName>
</protein>
<dbReference type="RefSeq" id="WP_036027805.1">
    <property type="nucleotide sequence ID" value="NZ_CP104173.1"/>
</dbReference>
<dbReference type="GeneID" id="93178387"/>
<feature type="domain" description="EF-hand" evidence="2">
    <location>
        <begin position="90"/>
        <end position="125"/>
    </location>
</feature>
<dbReference type="InterPro" id="IPR018247">
    <property type="entry name" value="EF_Hand_1_Ca_BS"/>
</dbReference>
<feature type="region of interest" description="Disordered" evidence="1">
    <location>
        <begin position="154"/>
        <end position="190"/>
    </location>
</feature>
<dbReference type="Pfam" id="PF13499">
    <property type="entry name" value="EF-hand_7"/>
    <property type="match status" value="1"/>
</dbReference>